<dbReference type="PANTHER" id="PTHR43133">
    <property type="entry name" value="RNA POLYMERASE ECF-TYPE SIGMA FACTO"/>
    <property type="match status" value="1"/>
</dbReference>
<organism evidence="7 8">
    <name type="scientific">Puia dinghuensis</name>
    <dbReference type="NCBI Taxonomy" id="1792502"/>
    <lineage>
        <taxon>Bacteria</taxon>
        <taxon>Pseudomonadati</taxon>
        <taxon>Bacteroidota</taxon>
        <taxon>Chitinophagia</taxon>
        <taxon>Chitinophagales</taxon>
        <taxon>Chitinophagaceae</taxon>
        <taxon>Puia</taxon>
    </lineage>
</organism>
<dbReference type="Gene3D" id="1.10.1740.10">
    <property type="match status" value="1"/>
</dbReference>
<dbReference type="SUPFAM" id="SSF88659">
    <property type="entry name" value="Sigma3 and sigma4 domains of RNA polymerase sigma factors"/>
    <property type="match status" value="1"/>
</dbReference>
<evidence type="ECO:0000256" key="3">
    <source>
        <dbReference type="ARBA" id="ARBA00023082"/>
    </source>
</evidence>
<gene>
    <name evidence="7" type="ORF">GCM10011511_57880</name>
</gene>
<dbReference type="InterPro" id="IPR013249">
    <property type="entry name" value="RNA_pol_sigma70_r4_t2"/>
</dbReference>
<dbReference type="InterPro" id="IPR036388">
    <property type="entry name" value="WH-like_DNA-bd_sf"/>
</dbReference>
<dbReference type="InterPro" id="IPR039425">
    <property type="entry name" value="RNA_pol_sigma-70-like"/>
</dbReference>
<evidence type="ECO:0000313" key="8">
    <source>
        <dbReference type="Proteomes" id="UP000607559"/>
    </source>
</evidence>
<dbReference type="InterPro" id="IPR013325">
    <property type="entry name" value="RNA_pol_sigma_r2"/>
</dbReference>
<dbReference type="RefSeq" id="WP_188938341.1">
    <property type="nucleotide sequence ID" value="NZ_BMJC01000010.1"/>
</dbReference>
<accession>A0A8J2UJI8</accession>
<comment type="similarity">
    <text evidence="1">Belongs to the sigma-70 factor family. ECF subfamily.</text>
</comment>
<name>A0A8J2UJI8_9BACT</name>
<keyword evidence="8" id="KW-1185">Reference proteome</keyword>
<comment type="caution">
    <text evidence="7">The sequence shown here is derived from an EMBL/GenBank/DDBJ whole genome shotgun (WGS) entry which is preliminary data.</text>
</comment>
<dbReference type="Gene3D" id="1.10.10.10">
    <property type="entry name" value="Winged helix-like DNA-binding domain superfamily/Winged helix DNA-binding domain"/>
    <property type="match status" value="1"/>
</dbReference>
<dbReference type="NCBIfam" id="TIGR02937">
    <property type="entry name" value="sigma70-ECF"/>
    <property type="match status" value="1"/>
</dbReference>
<dbReference type="Pfam" id="PF08281">
    <property type="entry name" value="Sigma70_r4_2"/>
    <property type="match status" value="1"/>
</dbReference>
<dbReference type="InterPro" id="IPR013324">
    <property type="entry name" value="RNA_pol_sigma_r3/r4-like"/>
</dbReference>
<proteinExistence type="inferred from homology"/>
<evidence type="ECO:0000256" key="5">
    <source>
        <dbReference type="ARBA" id="ARBA00023163"/>
    </source>
</evidence>
<feature type="domain" description="RNA polymerase sigma factor 70 region 4 type 2" evidence="6">
    <location>
        <begin position="431"/>
        <end position="482"/>
    </location>
</feature>
<evidence type="ECO:0000256" key="4">
    <source>
        <dbReference type="ARBA" id="ARBA00023125"/>
    </source>
</evidence>
<reference evidence="7" key="1">
    <citation type="journal article" date="2014" name="Int. J. Syst. Evol. Microbiol.">
        <title>Complete genome sequence of Corynebacterium casei LMG S-19264T (=DSM 44701T), isolated from a smear-ripened cheese.</title>
        <authorList>
            <consortium name="US DOE Joint Genome Institute (JGI-PGF)"/>
            <person name="Walter F."/>
            <person name="Albersmeier A."/>
            <person name="Kalinowski J."/>
            <person name="Ruckert C."/>
        </authorList>
    </citation>
    <scope>NUCLEOTIDE SEQUENCE</scope>
    <source>
        <strain evidence="7">CGMCC 1.15448</strain>
    </source>
</reference>
<dbReference type="GO" id="GO:0006352">
    <property type="term" value="P:DNA-templated transcription initiation"/>
    <property type="evidence" value="ECO:0007669"/>
    <property type="project" value="InterPro"/>
</dbReference>
<dbReference type="GO" id="GO:0016987">
    <property type="term" value="F:sigma factor activity"/>
    <property type="evidence" value="ECO:0007669"/>
    <property type="project" value="UniProtKB-KW"/>
</dbReference>
<keyword evidence="5" id="KW-0804">Transcription</keyword>
<dbReference type="Proteomes" id="UP000607559">
    <property type="component" value="Unassembled WGS sequence"/>
</dbReference>
<dbReference type="PANTHER" id="PTHR43133:SF8">
    <property type="entry name" value="RNA POLYMERASE SIGMA FACTOR HI_1459-RELATED"/>
    <property type="match status" value="1"/>
</dbReference>
<protein>
    <recommendedName>
        <fullName evidence="6">RNA polymerase sigma factor 70 region 4 type 2 domain-containing protein</fullName>
    </recommendedName>
</protein>
<dbReference type="InterPro" id="IPR014284">
    <property type="entry name" value="RNA_pol_sigma-70_dom"/>
</dbReference>
<evidence type="ECO:0000256" key="2">
    <source>
        <dbReference type="ARBA" id="ARBA00023015"/>
    </source>
</evidence>
<keyword evidence="2" id="KW-0805">Transcription regulation</keyword>
<evidence type="ECO:0000256" key="1">
    <source>
        <dbReference type="ARBA" id="ARBA00010641"/>
    </source>
</evidence>
<dbReference type="GO" id="GO:0003677">
    <property type="term" value="F:DNA binding"/>
    <property type="evidence" value="ECO:0007669"/>
    <property type="project" value="UniProtKB-KW"/>
</dbReference>
<reference evidence="7" key="2">
    <citation type="submission" date="2020-09" db="EMBL/GenBank/DDBJ databases">
        <authorList>
            <person name="Sun Q."/>
            <person name="Zhou Y."/>
        </authorList>
    </citation>
    <scope>NUCLEOTIDE SEQUENCE</scope>
    <source>
        <strain evidence="7">CGMCC 1.15448</strain>
    </source>
</reference>
<evidence type="ECO:0000313" key="7">
    <source>
        <dbReference type="EMBL" id="GGB26340.1"/>
    </source>
</evidence>
<dbReference type="EMBL" id="BMJC01000010">
    <property type="protein sequence ID" value="GGB26340.1"/>
    <property type="molecule type" value="Genomic_DNA"/>
</dbReference>
<dbReference type="AlphaFoldDB" id="A0A8J2UJI8"/>
<dbReference type="SUPFAM" id="SSF88946">
    <property type="entry name" value="Sigma2 domain of RNA polymerase sigma factors"/>
    <property type="match status" value="1"/>
</dbReference>
<keyword evidence="4" id="KW-0238">DNA-binding</keyword>
<evidence type="ECO:0000259" key="6">
    <source>
        <dbReference type="Pfam" id="PF08281"/>
    </source>
</evidence>
<sequence>MDAKASPDTIRDNLHELKKVLCITNNKFLLTCRTHFFRNKVQAEVLADFDVAYIPEWGEIELQEYLQKRFSEKWPQLLGKISGTHNLPELARTPLFLEMIAETLPKLGDEVKRVELYRVYTDTWIKNQSRRKGALLSPVERRGFVRELAMKLHLENRPSCHYKEFRELLRQFLEQFQSKDDSRFETDNVVQMDYLRNDVQTCTFLTRDSSGNYAFRHKSFMEFFVAETIAEDLQGGSGKFLNGGLLPVEIRGFLVDILREAAPQELLLNLLSLSEEGALCDNLLSLLSQLQIPIPYPDQLTVETDSNTQLSMRFMRGEKEAFNEMFETFSRELWYFLAKRFRSLVSDDEIEDVVVDSLINAWTRREQLESVRNLRQFIYQNAQNRITDLLKQKNVERETCKDLYDLDQSAEDFSKTAELIALEFALLRNLSVDEAIKKLPAVQQKVIERSFFLNQPASSIAKEIGISLAAVYKHRQRALAALRKLIKVL</sequence>
<keyword evidence="3" id="KW-0731">Sigma factor</keyword>